<evidence type="ECO:0000256" key="1">
    <source>
        <dbReference type="ARBA" id="ARBA00022987"/>
    </source>
</evidence>
<dbReference type="AlphaFoldDB" id="A0A1H2UNS9"/>
<gene>
    <name evidence="4" type="ORF">SAMN05421781_1813</name>
</gene>
<dbReference type="Proteomes" id="UP000199488">
    <property type="component" value="Unassembled WGS sequence"/>
</dbReference>
<protein>
    <submittedName>
        <fullName evidence="4">Gas vesicle synthesis protein GvpL/GvpF</fullName>
    </submittedName>
</protein>
<evidence type="ECO:0000313" key="4">
    <source>
        <dbReference type="EMBL" id="SDW57740.1"/>
    </source>
</evidence>
<sequence length="286" mass="33264">MQTNSGAPALLYLYALIPTGEYEQAPMEPMEGMEPDNNISFIEHGSITAVVTHVPEEEFSQEKLQKNVEKMEWLQAKAFHHHETMNQLHDRYTTIPLKFGTIFEQEANLAEMIEKYKESVTAQLSYLKGKEEWNVKTYADQQLFTEAVVQNSEEIQAKEAELEAMPAGRRFFEKKKMDQFIEAQADEQIEKHCQSFHDELAAWSEGTEIKKNWEKRVTDREKEMAWNAVYLIHSKDREAFIQLIEQRQEKEEAEETGMDLECTGPWPAFHFSGLTDRREQNAPGHS</sequence>
<keyword evidence="5" id="KW-1185">Reference proteome</keyword>
<evidence type="ECO:0000256" key="3">
    <source>
        <dbReference type="ARBA" id="ARBA00035643"/>
    </source>
</evidence>
<comment type="subcellular location">
    <subcellularLocation>
        <location evidence="2">Gas vesicle</location>
    </subcellularLocation>
</comment>
<dbReference type="PANTHER" id="PTHR36852">
    <property type="entry name" value="PROTEIN GVPL 2"/>
    <property type="match status" value="1"/>
</dbReference>
<keyword evidence="1" id="KW-0304">Gas vesicle</keyword>
<dbReference type="GO" id="GO:0031412">
    <property type="term" value="P:gas vesicle organization"/>
    <property type="evidence" value="ECO:0007669"/>
    <property type="project" value="InterPro"/>
</dbReference>
<dbReference type="Pfam" id="PF06386">
    <property type="entry name" value="GvpL_GvpF"/>
    <property type="match status" value="1"/>
</dbReference>
<dbReference type="RefSeq" id="WP_091614005.1">
    <property type="nucleotide sequence ID" value="NZ_FNNC01000003.1"/>
</dbReference>
<organism evidence="4 5">
    <name type="scientific">Marinococcus luteus</name>
    <dbReference type="NCBI Taxonomy" id="1122204"/>
    <lineage>
        <taxon>Bacteria</taxon>
        <taxon>Bacillati</taxon>
        <taxon>Bacillota</taxon>
        <taxon>Bacilli</taxon>
        <taxon>Bacillales</taxon>
        <taxon>Bacillaceae</taxon>
        <taxon>Marinococcus</taxon>
    </lineage>
</organism>
<dbReference type="EMBL" id="FNNC01000003">
    <property type="protein sequence ID" value="SDW57740.1"/>
    <property type="molecule type" value="Genomic_DNA"/>
</dbReference>
<evidence type="ECO:0000313" key="5">
    <source>
        <dbReference type="Proteomes" id="UP000199488"/>
    </source>
</evidence>
<dbReference type="GO" id="GO:0031411">
    <property type="term" value="C:gas vesicle"/>
    <property type="evidence" value="ECO:0007669"/>
    <property type="project" value="UniProtKB-SubCell"/>
</dbReference>
<dbReference type="OrthoDB" id="146444at2"/>
<dbReference type="InterPro" id="IPR009430">
    <property type="entry name" value="GvpL/GvpF"/>
</dbReference>
<dbReference type="STRING" id="1122204.SAMN05421781_1813"/>
<accession>A0A1H2UNS9</accession>
<proteinExistence type="inferred from homology"/>
<reference evidence="4 5" key="1">
    <citation type="submission" date="2016-10" db="EMBL/GenBank/DDBJ databases">
        <authorList>
            <person name="de Groot N.N."/>
        </authorList>
    </citation>
    <scope>NUCLEOTIDE SEQUENCE [LARGE SCALE GENOMIC DNA]</scope>
    <source>
        <strain evidence="4 5">DSM 23126</strain>
    </source>
</reference>
<name>A0A1H2UNS9_9BACI</name>
<evidence type="ECO:0000256" key="2">
    <source>
        <dbReference type="ARBA" id="ARBA00035108"/>
    </source>
</evidence>
<dbReference type="PANTHER" id="PTHR36852:SF1">
    <property type="entry name" value="PROTEIN GVPL 2"/>
    <property type="match status" value="1"/>
</dbReference>
<comment type="similarity">
    <text evidence="3">Belongs to the gas vesicle GvpF/GvpL family.</text>
</comment>